<protein>
    <submittedName>
        <fullName evidence="2">Uncharacterized protein</fullName>
    </submittedName>
</protein>
<name>A0A4P7NJI1_PYROR</name>
<evidence type="ECO:0000313" key="3">
    <source>
        <dbReference type="Proteomes" id="UP000294847"/>
    </source>
</evidence>
<reference evidence="2 3" key="1">
    <citation type="journal article" date="2019" name="Mol. Biol. Evol.">
        <title>Blast fungal genomes show frequent chromosomal changes, gene gains and losses, and effector gene turnover.</title>
        <authorList>
            <person name="Gomez Luciano L.B."/>
            <person name="Jason Tsai I."/>
            <person name="Chuma I."/>
            <person name="Tosa Y."/>
            <person name="Chen Y.H."/>
            <person name="Li J.Y."/>
            <person name="Li M.Y."/>
            <person name="Jade Lu M.Y."/>
            <person name="Nakayashiki H."/>
            <person name="Li W.H."/>
        </authorList>
    </citation>
    <scope>NUCLEOTIDE SEQUENCE [LARGE SCALE GENOMIC DNA]</scope>
    <source>
        <strain evidence="2">MZ5-1-6</strain>
    </source>
</reference>
<sequence length="91" mass="9829">MDGIDEEVGLGPRSLTRPTSPPRKRQKTGNERDARPDPSLKSEWSITESNSGSETASEPDIDSGSKNAQQPYLGTPAQAVFRLAVSFHSDS</sequence>
<organism evidence="2 3">
    <name type="scientific">Pyricularia oryzae</name>
    <name type="common">Rice blast fungus</name>
    <name type="synonym">Magnaporthe oryzae</name>
    <dbReference type="NCBI Taxonomy" id="318829"/>
    <lineage>
        <taxon>Eukaryota</taxon>
        <taxon>Fungi</taxon>
        <taxon>Dikarya</taxon>
        <taxon>Ascomycota</taxon>
        <taxon>Pezizomycotina</taxon>
        <taxon>Sordariomycetes</taxon>
        <taxon>Sordariomycetidae</taxon>
        <taxon>Magnaporthales</taxon>
        <taxon>Pyriculariaceae</taxon>
        <taxon>Pyricularia</taxon>
    </lineage>
</organism>
<proteinExistence type="predicted"/>
<dbReference type="Proteomes" id="UP000294847">
    <property type="component" value="Chromosome 5"/>
</dbReference>
<evidence type="ECO:0000313" key="2">
    <source>
        <dbReference type="EMBL" id="QBZ62213.1"/>
    </source>
</evidence>
<gene>
    <name evidence="2" type="ORF">PoMZ_11090</name>
</gene>
<feature type="region of interest" description="Disordered" evidence="1">
    <location>
        <begin position="1"/>
        <end position="73"/>
    </location>
</feature>
<evidence type="ECO:0000256" key="1">
    <source>
        <dbReference type="SAM" id="MobiDB-lite"/>
    </source>
</evidence>
<dbReference type="AlphaFoldDB" id="A0A4P7NJI1"/>
<accession>A0A4P7NJI1</accession>
<dbReference type="EMBL" id="CP034208">
    <property type="protein sequence ID" value="QBZ62213.1"/>
    <property type="molecule type" value="Genomic_DNA"/>
</dbReference>
<feature type="compositionally biased region" description="Polar residues" evidence="1">
    <location>
        <begin position="42"/>
        <end position="56"/>
    </location>
</feature>
<feature type="compositionally biased region" description="Basic and acidic residues" evidence="1">
    <location>
        <begin position="28"/>
        <end position="40"/>
    </location>
</feature>